<feature type="transmembrane region" description="Helical" evidence="1">
    <location>
        <begin position="29"/>
        <end position="47"/>
    </location>
</feature>
<comment type="caution">
    <text evidence="2">The sequence shown here is derived from an EMBL/GenBank/DDBJ whole genome shotgun (WGS) entry which is preliminary data.</text>
</comment>
<keyword evidence="1" id="KW-1133">Transmembrane helix</keyword>
<protein>
    <submittedName>
        <fullName evidence="2">Uncharacterized protein</fullName>
    </submittedName>
</protein>
<keyword evidence="1" id="KW-0472">Membrane</keyword>
<dbReference type="Proteomes" id="UP001162031">
    <property type="component" value="Unassembled WGS sequence"/>
</dbReference>
<evidence type="ECO:0000313" key="2">
    <source>
        <dbReference type="EMBL" id="CAI5729479.1"/>
    </source>
</evidence>
<proteinExistence type="predicted"/>
<evidence type="ECO:0000313" key="3">
    <source>
        <dbReference type="Proteomes" id="UP001162031"/>
    </source>
</evidence>
<dbReference type="EMBL" id="CANTFL010000988">
    <property type="protein sequence ID" value="CAI5729479.1"/>
    <property type="molecule type" value="Genomic_DNA"/>
</dbReference>
<feature type="transmembrane region" description="Helical" evidence="1">
    <location>
        <begin position="195"/>
        <end position="216"/>
    </location>
</feature>
<dbReference type="AlphaFoldDB" id="A0AAV0TYW9"/>
<keyword evidence="1" id="KW-0812">Transmembrane</keyword>
<gene>
    <name evidence="2" type="ORF">HBR001_LOCUS4571</name>
</gene>
<organism evidence="2 3">
    <name type="scientific">Hyaloperonospora brassicae</name>
    <name type="common">Brassica downy mildew</name>
    <name type="synonym">Peronospora brassicae</name>
    <dbReference type="NCBI Taxonomy" id="162125"/>
    <lineage>
        <taxon>Eukaryota</taxon>
        <taxon>Sar</taxon>
        <taxon>Stramenopiles</taxon>
        <taxon>Oomycota</taxon>
        <taxon>Peronosporomycetes</taxon>
        <taxon>Peronosporales</taxon>
        <taxon>Peronosporaceae</taxon>
        <taxon>Hyaloperonospora</taxon>
    </lineage>
</organism>
<accession>A0AAV0TYW9</accession>
<feature type="transmembrane region" description="Helical" evidence="1">
    <location>
        <begin position="128"/>
        <end position="153"/>
    </location>
</feature>
<feature type="transmembrane region" description="Helical" evidence="1">
    <location>
        <begin position="86"/>
        <end position="108"/>
    </location>
</feature>
<reference evidence="2" key="1">
    <citation type="submission" date="2022-12" db="EMBL/GenBank/DDBJ databases">
        <authorList>
            <person name="Webb A."/>
        </authorList>
    </citation>
    <scope>NUCLEOTIDE SEQUENCE</scope>
    <source>
        <strain evidence="2">Hp1</strain>
    </source>
</reference>
<name>A0AAV0TYW9_HYABA</name>
<evidence type="ECO:0000256" key="1">
    <source>
        <dbReference type="SAM" id="Phobius"/>
    </source>
</evidence>
<sequence length="229" mass="25344">MAAPLALAALVVVSAVVLTLEIHHRRLLARLLGALVMLMAFALLPSLELQLKAACCAVVYHGLTEGLRQWQRDFPCVFDRLHDQRLLLWALFWARVVLWGATIAGFSASRTFFTPGAGANRMDGSSRFHWLDIVALVLYYEVVEVLAMLYFADDELTYTWPRKRGGNWLAAVLVGALESSAQLDAVVQGTLFADTSPLALLAVLLLVMWLTIAIRWDSIAAGSGRFRVF</sequence>
<keyword evidence="3" id="KW-1185">Reference proteome</keyword>